<evidence type="ECO:0000313" key="2">
    <source>
        <dbReference type="EMBL" id="GFO11569.1"/>
    </source>
</evidence>
<dbReference type="Proteomes" id="UP000735302">
    <property type="component" value="Unassembled WGS sequence"/>
</dbReference>
<feature type="region of interest" description="Disordered" evidence="1">
    <location>
        <begin position="181"/>
        <end position="254"/>
    </location>
</feature>
<protein>
    <submittedName>
        <fullName evidence="2">Uncharacterized protein</fullName>
    </submittedName>
</protein>
<name>A0AAV4AUV1_9GAST</name>
<reference evidence="2 3" key="1">
    <citation type="journal article" date="2021" name="Elife">
        <title>Chloroplast acquisition without the gene transfer in kleptoplastic sea slugs, Plakobranchus ocellatus.</title>
        <authorList>
            <person name="Maeda T."/>
            <person name="Takahashi S."/>
            <person name="Yoshida T."/>
            <person name="Shimamura S."/>
            <person name="Takaki Y."/>
            <person name="Nagai Y."/>
            <person name="Toyoda A."/>
            <person name="Suzuki Y."/>
            <person name="Arimoto A."/>
            <person name="Ishii H."/>
            <person name="Satoh N."/>
            <person name="Nishiyama T."/>
            <person name="Hasebe M."/>
            <person name="Maruyama T."/>
            <person name="Minagawa J."/>
            <person name="Obokata J."/>
            <person name="Shigenobu S."/>
        </authorList>
    </citation>
    <scope>NUCLEOTIDE SEQUENCE [LARGE SCALE GENOMIC DNA]</scope>
</reference>
<dbReference type="AlphaFoldDB" id="A0AAV4AUV1"/>
<keyword evidence="3" id="KW-1185">Reference proteome</keyword>
<accession>A0AAV4AUV1</accession>
<evidence type="ECO:0000313" key="3">
    <source>
        <dbReference type="Proteomes" id="UP000735302"/>
    </source>
</evidence>
<proteinExistence type="predicted"/>
<feature type="compositionally biased region" description="Basic and acidic residues" evidence="1">
    <location>
        <begin position="108"/>
        <end position="130"/>
    </location>
</feature>
<organism evidence="2 3">
    <name type="scientific">Plakobranchus ocellatus</name>
    <dbReference type="NCBI Taxonomy" id="259542"/>
    <lineage>
        <taxon>Eukaryota</taxon>
        <taxon>Metazoa</taxon>
        <taxon>Spiralia</taxon>
        <taxon>Lophotrochozoa</taxon>
        <taxon>Mollusca</taxon>
        <taxon>Gastropoda</taxon>
        <taxon>Heterobranchia</taxon>
        <taxon>Euthyneura</taxon>
        <taxon>Panpulmonata</taxon>
        <taxon>Sacoglossa</taxon>
        <taxon>Placobranchoidea</taxon>
        <taxon>Plakobranchidae</taxon>
        <taxon>Plakobranchus</taxon>
    </lineage>
</organism>
<feature type="compositionally biased region" description="Basic and acidic residues" evidence="1">
    <location>
        <begin position="198"/>
        <end position="208"/>
    </location>
</feature>
<dbReference type="EMBL" id="BLXT01004325">
    <property type="protein sequence ID" value="GFO11569.1"/>
    <property type="molecule type" value="Genomic_DNA"/>
</dbReference>
<feature type="compositionally biased region" description="Polar residues" evidence="1">
    <location>
        <begin position="214"/>
        <end position="228"/>
    </location>
</feature>
<comment type="caution">
    <text evidence="2">The sequence shown here is derived from an EMBL/GenBank/DDBJ whole genome shotgun (WGS) entry which is preliminary data.</text>
</comment>
<sequence>MQKVSFLNENEKWKTEAESYDFDVGEDKLYIEDQAATCFKSVVVMNDHSLTPPSSKPLQILTKQRYFSQKSYSHTTKRNKYQKQKPNLPKDGTPVRFSKRLQNQYLRESNRSPTDRVHKEKQNKKIEKFHAQQRSCTAQHEILNKKQKKTKKVYVNEMCYDEKKNSKSKIDTVNTPTPLIEKEGKVKHPNKTYTPKGLFDKREVERKSGGKVSISKTKLQTRNTSPNEMESYKVKTLEEDSYKPSTSTNESDSNDVDLIGSIDHCICSDDDDAALLVRQDRTTLIQNGNFATKEICTPTSLQTSQNKSWKEENCRLNNCLEYCETHVSELDKVPWLQNKASLYANNISKALQDLMNSESSQCTVKTITVPSREKNVQQTISLEKDSPKNGQTLENLRHTTSKSFGKCDNNGSFSESITQNEAYIDCQDACSVARDNENIFEEGDDCNVFCSQVATETNAVLLHALMKIKATGSSPESIFDAEDIQSLSGVSTPKSQLCSKDNNNVFKQPLGIMFQDPESSMYDRCESINTPGTRRLVSNRVAATSSNFGSMFDTQDIFM</sequence>
<feature type="region of interest" description="Disordered" evidence="1">
    <location>
        <begin position="71"/>
        <end position="134"/>
    </location>
</feature>
<gene>
    <name evidence="2" type="ORF">PoB_003807400</name>
</gene>
<feature type="compositionally biased region" description="Basic and acidic residues" evidence="1">
    <location>
        <begin position="230"/>
        <end position="242"/>
    </location>
</feature>
<evidence type="ECO:0000256" key="1">
    <source>
        <dbReference type="SAM" id="MobiDB-lite"/>
    </source>
</evidence>